<evidence type="ECO:0000313" key="2">
    <source>
        <dbReference type="EMBL" id="KAE9361664.1"/>
    </source>
</evidence>
<comment type="caution">
    <text evidence="2">The sequence shown here is derived from an EMBL/GenBank/DDBJ whole genome shotgun (WGS) entry which is preliminary data.</text>
</comment>
<protein>
    <recommendedName>
        <fullName evidence="4">Protein kinase domain-containing protein</fullName>
    </recommendedName>
</protein>
<dbReference type="Proteomes" id="UP000486351">
    <property type="component" value="Unassembled WGS sequence"/>
</dbReference>
<feature type="chain" id="PRO_5026275714" description="Protein kinase domain-containing protein" evidence="1">
    <location>
        <begin position="38"/>
        <end position="137"/>
    </location>
</feature>
<evidence type="ECO:0008006" key="4">
    <source>
        <dbReference type="Google" id="ProtNLM"/>
    </source>
</evidence>
<name>A0A6G0SLU7_9STRA</name>
<organism evidence="2 3">
    <name type="scientific">Phytophthora fragariae</name>
    <dbReference type="NCBI Taxonomy" id="53985"/>
    <lineage>
        <taxon>Eukaryota</taxon>
        <taxon>Sar</taxon>
        <taxon>Stramenopiles</taxon>
        <taxon>Oomycota</taxon>
        <taxon>Peronosporomycetes</taxon>
        <taxon>Peronosporales</taxon>
        <taxon>Peronosporaceae</taxon>
        <taxon>Phytophthora</taxon>
    </lineage>
</organism>
<proteinExistence type="predicted"/>
<dbReference type="EMBL" id="QXFY01000018">
    <property type="protein sequence ID" value="KAE9361664.1"/>
    <property type="molecule type" value="Genomic_DNA"/>
</dbReference>
<sequence>MQASRGSKSSGCSSPHPRPSPALPWFLLLVVTVAVGGSTESPDSECGTGVNVAGSQSSSEVYSAKTQIQDLEAFHLSDFGLTSKYNTRLGELLIEGWAGSAGHILVMRHSHHYCASPCACSAAAVSARHIIRILRPS</sequence>
<keyword evidence="1" id="KW-0732">Signal</keyword>
<reference evidence="2 3" key="1">
    <citation type="submission" date="2018-09" db="EMBL/GenBank/DDBJ databases">
        <title>Genomic investigation of the strawberry pathogen Phytophthora fragariae indicates pathogenicity is determined by transcriptional variation in three key races.</title>
        <authorList>
            <person name="Adams T.M."/>
            <person name="Armitage A.D."/>
            <person name="Sobczyk M.K."/>
            <person name="Bates H.J."/>
            <person name="Dunwell J.M."/>
            <person name="Nellist C.F."/>
            <person name="Harrison R.J."/>
        </authorList>
    </citation>
    <scope>NUCLEOTIDE SEQUENCE [LARGE SCALE GENOMIC DNA]</scope>
    <source>
        <strain evidence="2 3">NOV-77</strain>
    </source>
</reference>
<gene>
    <name evidence="2" type="ORF">PF008_g797</name>
</gene>
<accession>A0A6G0SLU7</accession>
<evidence type="ECO:0000256" key="1">
    <source>
        <dbReference type="SAM" id="SignalP"/>
    </source>
</evidence>
<feature type="signal peptide" evidence="1">
    <location>
        <begin position="1"/>
        <end position="37"/>
    </location>
</feature>
<evidence type="ECO:0000313" key="3">
    <source>
        <dbReference type="Proteomes" id="UP000486351"/>
    </source>
</evidence>
<dbReference type="AlphaFoldDB" id="A0A6G0SLU7"/>